<dbReference type="CTD" id="91056"/>
<gene>
    <name evidence="3" type="primary">LOC105070719</name>
</gene>
<sequence>MSSPHAPRFQRPAQPLPKLLPCGDPGGLPQRHPRRLSVSSWDPGPACLTMGPLSRENWAQRVATFRASPSAFMVGPEGEDLGRDLLSDLRSEKQSEQTKVSLLSLSLEYPAQLWPGPPAAEAAATSLLDTLVLLPPRPSALRRPLLLAATTALAAGGALGP</sequence>
<dbReference type="RefSeq" id="XP_010955485.2">
    <property type="nucleotide sequence ID" value="XM_010957183.2"/>
</dbReference>
<evidence type="ECO:0000259" key="2">
    <source>
        <dbReference type="Pfam" id="PF21587"/>
    </source>
</evidence>
<dbReference type="GO" id="GO:0030119">
    <property type="term" value="C:AP-type membrane coat adaptor complex"/>
    <property type="evidence" value="ECO:0007669"/>
    <property type="project" value="TreeGrafter"/>
</dbReference>
<dbReference type="KEGG" id="cbai:105070719"/>
<feature type="non-terminal residue" evidence="3">
    <location>
        <position position="161"/>
    </location>
</feature>
<organism evidence="3">
    <name type="scientific">Camelus bactrianus</name>
    <name type="common">Bactrian camel</name>
    <dbReference type="NCBI Taxonomy" id="9837"/>
    <lineage>
        <taxon>Eukaryota</taxon>
        <taxon>Metazoa</taxon>
        <taxon>Chordata</taxon>
        <taxon>Craniata</taxon>
        <taxon>Vertebrata</taxon>
        <taxon>Euteleostomi</taxon>
        <taxon>Mammalia</taxon>
        <taxon>Eutheria</taxon>
        <taxon>Laurasiatheria</taxon>
        <taxon>Artiodactyla</taxon>
        <taxon>Tylopoda</taxon>
        <taxon>Camelidae</taxon>
        <taxon>Camelus</taxon>
    </lineage>
</organism>
<name>A0A9W3GU66_CAMBA</name>
<dbReference type="InterPro" id="IPR048978">
    <property type="entry name" value="AP5B1_N"/>
</dbReference>
<dbReference type="AlphaFoldDB" id="A0A9W3GU66"/>
<reference evidence="3" key="1">
    <citation type="submission" date="2025-08" db="UniProtKB">
        <authorList>
            <consortium name="RefSeq"/>
        </authorList>
    </citation>
    <scope>IDENTIFICATION</scope>
</reference>
<dbReference type="InterPro" id="IPR038741">
    <property type="entry name" value="AP5B1"/>
</dbReference>
<feature type="domain" description="AP-5 complex subunit beta-1 N-terminal" evidence="2">
    <location>
        <begin position="84"/>
        <end position="153"/>
    </location>
</feature>
<dbReference type="GO" id="GO:0016197">
    <property type="term" value="P:endosomal transport"/>
    <property type="evidence" value="ECO:0007669"/>
    <property type="project" value="InterPro"/>
</dbReference>
<protein>
    <submittedName>
        <fullName evidence="3">AP-5 complex subunit beta-1</fullName>
    </submittedName>
</protein>
<proteinExistence type="predicted"/>
<dbReference type="GO" id="GO:0005765">
    <property type="term" value="C:lysosomal membrane"/>
    <property type="evidence" value="ECO:0007669"/>
    <property type="project" value="TreeGrafter"/>
</dbReference>
<accession>A0A9W3GU66</accession>
<dbReference type="PANTHER" id="PTHR34033:SF1">
    <property type="entry name" value="AP-5 COMPLEX SUBUNIT BETA-1"/>
    <property type="match status" value="1"/>
</dbReference>
<evidence type="ECO:0000256" key="1">
    <source>
        <dbReference type="SAM" id="MobiDB-lite"/>
    </source>
</evidence>
<feature type="region of interest" description="Disordered" evidence="1">
    <location>
        <begin position="1"/>
        <end position="41"/>
    </location>
</feature>
<evidence type="ECO:0000313" key="3">
    <source>
        <dbReference type="RefSeq" id="XP_010955485.2"/>
    </source>
</evidence>
<dbReference type="PANTHER" id="PTHR34033">
    <property type="entry name" value="AP-5 COMPLEX SUBUNIT BETA-1"/>
    <property type="match status" value="1"/>
</dbReference>
<dbReference type="Pfam" id="PF21587">
    <property type="entry name" value="AP5B1_N"/>
    <property type="match status" value="1"/>
</dbReference>